<dbReference type="Proteomes" id="UP000215181">
    <property type="component" value="Unassembled WGS sequence"/>
</dbReference>
<reference evidence="1 2" key="1">
    <citation type="submission" date="2017-07" db="EMBL/GenBank/DDBJ databases">
        <title>Thauera sp. KNDSS-Mac4 genome sequence and assembly.</title>
        <authorList>
            <person name="Mayilraj S."/>
        </authorList>
    </citation>
    <scope>NUCLEOTIDE SEQUENCE [LARGE SCALE GENOMIC DNA]</scope>
    <source>
        <strain evidence="1 2">KNDSS-Mac4</strain>
    </source>
</reference>
<sequence length="156" mass="17077">MSTPILTAAAFQNAAIAWVETLEQQALATGQALDDRELALADHVGVRYPERIRILELDAFPQPPEPELHAAARAVGLLGPDTVGLTTGYGIFLRWGSRADARVFSHECRHVSQYESAGSAAAFLKEYIGQVLQFGYRNSPLEQDARAHERLAFLSS</sequence>
<organism evidence="1 2">
    <name type="scientific">Thauera propionica</name>
    <dbReference type="NCBI Taxonomy" id="2019431"/>
    <lineage>
        <taxon>Bacteria</taxon>
        <taxon>Pseudomonadati</taxon>
        <taxon>Pseudomonadota</taxon>
        <taxon>Betaproteobacteria</taxon>
        <taxon>Rhodocyclales</taxon>
        <taxon>Zoogloeaceae</taxon>
        <taxon>Thauera</taxon>
    </lineage>
</organism>
<evidence type="ECO:0000313" key="1">
    <source>
        <dbReference type="EMBL" id="OYD55413.1"/>
    </source>
</evidence>
<keyword evidence="2" id="KW-1185">Reference proteome</keyword>
<accession>A0A235F2Y2</accession>
<evidence type="ECO:0000313" key="2">
    <source>
        <dbReference type="Proteomes" id="UP000215181"/>
    </source>
</evidence>
<name>A0A235F2Y2_9RHOO</name>
<dbReference type="AlphaFoldDB" id="A0A235F2Y2"/>
<comment type="caution">
    <text evidence="1">The sequence shown here is derived from an EMBL/GenBank/DDBJ whole genome shotgun (WGS) entry which is preliminary data.</text>
</comment>
<dbReference type="EMBL" id="NOIH01000003">
    <property type="protein sequence ID" value="OYD55413.1"/>
    <property type="molecule type" value="Genomic_DNA"/>
</dbReference>
<dbReference type="OrthoDB" id="196110at2"/>
<proteinExistence type="predicted"/>
<evidence type="ECO:0008006" key="3">
    <source>
        <dbReference type="Google" id="ProtNLM"/>
    </source>
</evidence>
<dbReference type="RefSeq" id="WP_083483071.1">
    <property type="nucleotide sequence ID" value="NZ_NOIH01000003.1"/>
</dbReference>
<gene>
    <name evidence="1" type="ORF">CGK74_04295</name>
</gene>
<protein>
    <recommendedName>
        <fullName evidence="3">DUF4157 domain-containing protein</fullName>
    </recommendedName>
</protein>